<comment type="caution">
    <text evidence="7">The sequence shown here is derived from an EMBL/GenBank/DDBJ whole genome shotgun (WGS) entry which is preliminary data.</text>
</comment>
<dbReference type="CDD" id="cd01948">
    <property type="entry name" value="EAL"/>
    <property type="match status" value="1"/>
</dbReference>
<evidence type="ECO:0000259" key="6">
    <source>
        <dbReference type="PROSITE" id="PS50887"/>
    </source>
</evidence>
<dbReference type="InterPro" id="IPR000160">
    <property type="entry name" value="GGDEF_dom"/>
</dbReference>
<evidence type="ECO:0000313" key="8">
    <source>
        <dbReference type="Proteomes" id="UP000004893"/>
    </source>
</evidence>
<feature type="domain" description="EAL" evidence="5">
    <location>
        <begin position="299"/>
        <end position="553"/>
    </location>
</feature>
<dbReference type="Gene3D" id="3.30.70.270">
    <property type="match status" value="2"/>
</dbReference>
<dbReference type="PANTHER" id="PTHR33121:SF70">
    <property type="entry name" value="SIGNALING PROTEIN YKOW"/>
    <property type="match status" value="1"/>
</dbReference>
<name>C0BW29_9FIRM</name>
<protein>
    <recommendedName>
        <fullName evidence="1">Stage 0 sporulation protein A homolog</fullName>
    </recommendedName>
</protein>
<dbReference type="CDD" id="cd01949">
    <property type="entry name" value="GGDEF"/>
    <property type="match status" value="1"/>
</dbReference>
<feature type="domain" description="GGDEF" evidence="6">
    <location>
        <begin position="163"/>
        <end position="291"/>
    </location>
</feature>
<evidence type="ECO:0000256" key="2">
    <source>
        <dbReference type="ARBA" id="ARBA00024867"/>
    </source>
</evidence>
<dbReference type="Proteomes" id="UP000004893">
    <property type="component" value="Unassembled WGS sequence"/>
</dbReference>
<dbReference type="HOGENOM" id="CLU_000445_76_0_9"/>
<dbReference type="SUPFAM" id="SSF141868">
    <property type="entry name" value="EAL domain-like"/>
    <property type="match status" value="1"/>
</dbReference>
<reference evidence="7" key="1">
    <citation type="submission" date="2009-02" db="EMBL/GenBank/DDBJ databases">
        <authorList>
            <person name="Fulton L."/>
            <person name="Clifton S."/>
            <person name="Fulton B."/>
            <person name="Xu J."/>
            <person name="Minx P."/>
            <person name="Pepin K.H."/>
            <person name="Johnson M."/>
            <person name="Bhonagiri V."/>
            <person name="Nash W.E."/>
            <person name="Mardis E.R."/>
            <person name="Wilson R.K."/>
        </authorList>
    </citation>
    <scope>NUCLEOTIDE SEQUENCE [LARGE SCALE GENOMIC DNA]</scope>
    <source>
        <strain evidence="7">DSM 15053</strain>
    </source>
</reference>
<proteinExistence type="predicted"/>
<dbReference type="OrthoDB" id="9805474at2"/>
<dbReference type="SMART" id="SM00052">
    <property type="entry name" value="EAL"/>
    <property type="match status" value="1"/>
</dbReference>
<evidence type="ECO:0000313" key="7">
    <source>
        <dbReference type="EMBL" id="EEG75892.1"/>
    </source>
</evidence>
<dbReference type="eggNOG" id="COG5001">
    <property type="taxonomic scope" value="Bacteria"/>
</dbReference>
<dbReference type="GO" id="GO:0071111">
    <property type="term" value="F:cyclic-guanylate-specific phosphodiesterase activity"/>
    <property type="evidence" value="ECO:0007669"/>
    <property type="project" value="InterPro"/>
</dbReference>
<comment type="function">
    <text evidence="2">May play the central regulatory role in sporulation. It may be an element of the effector pathway responsible for the activation of sporulation genes in response to nutritional stress. Spo0A may act in concert with spo0H (a sigma factor) to control the expression of some genes that are critical to the sporulation process.</text>
</comment>
<dbReference type="InterPro" id="IPR050706">
    <property type="entry name" value="Cyclic-di-GMP_PDE-like"/>
</dbReference>
<dbReference type="SMART" id="SM00448">
    <property type="entry name" value="REC"/>
    <property type="match status" value="2"/>
</dbReference>
<dbReference type="InterPro" id="IPR001633">
    <property type="entry name" value="EAL_dom"/>
</dbReference>
<dbReference type="GO" id="GO:0000160">
    <property type="term" value="P:phosphorelay signal transduction system"/>
    <property type="evidence" value="ECO:0007669"/>
    <property type="project" value="InterPro"/>
</dbReference>
<evidence type="ECO:0000259" key="5">
    <source>
        <dbReference type="PROSITE" id="PS50883"/>
    </source>
</evidence>
<dbReference type="EMBL" id="ABYI02000003">
    <property type="protein sequence ID" value="EEG75892.1"/>
    <property type="molecule type" value="Genomic_DNA"/>
</dbReference>
<feature type="domain" description="GGDEF" evidence="6">
    <location>
        <begin position="733"/>
        <end position="865"/>
    </location>
</feature>
<dbReference type="Pfam" id="PF00990">
    <property type="entry name" value="GGDEF"/>
    <property type="match status" value="2"/>
</dbReference>
<dbReference type="InterPro" id="IPR011006">
    <property type="entry name" value="CheY-like_superfamily"/>
</dbReference>
<feature type="modified residue" description="4-aspartylphosphate" evidence="3">
    <location>
        <position position="56"/>
    </location>
</feature>
<comment type="caution">
    <text evidence="3">Lacks conserved residue(s) required for the propagation of feature annotation.</text>
</comment>
<dbReference type="PROSITE" id="PS50110">
    <property type="entry name" value="RESPONSE_REGULATORY"/>
    <property type="match status" value="2"/>
</dbReference>
<dbReference type="Gene3D" id="3.40.50.2300">
    <property type="match status" value="2"/>
</dbReference>
<dbReference type="RefSeq" id="WP_006441387.1">
    <property type="nucleotide sequence ID" value="NZ_CP036524.1"/>
</dbReference>
<reference evidence="7" key="2">
    <citation type="submission" date="2013-06" db="EMBL/GenBank/DDBJ databases">
        <title>Draft genome sequence of Clostridium hylemonae (DSM 15053).</title>
        <authorList>
            <person name="Sudarsanam P."/>
            <person name="Ley R."/>
            <person name="Guruge J."/>
            <person name="Turnbaugh P.J."/>
            <person name="Mahowald M."/>
            <person name="Liep D."/>
            <person name="Gordon J."/>
        </authorList>
    </citation>
    <scope>NUCLEOTIDE SEQUENCE</scope>
    <source>
        <strain evidence="7">DSM 15053</strain>
    </source>
</reference>
<dbReference type="eggNOG" id="COG3706">
    <property type="taxonomic scope" value="Bacteria"/>
</dbReference>
<sequence length="866" mass="98199">MSAKKKILVIEDNAINRMMLCEILAPEYEVLEAENGQTALAMLEQCSEEISLILLDIVMPVMDGHTFLSIVEKTPSYASIPVIVTTQSDSEADEIAALSSGATEFVTKPYRPQAILRRVASIIRLRETAAIINQFQFDSLTGLYSKEFFYRRVKETLEQNPGKEYDILCSDIENFKLVNDIFGVPAGDRLLGSIAAIYTKLVGEKGICGRLHADQFACLMERRYDYADAFFVQADMELGRTSNMRNTVMKWGIYAVEDRTLAVEQMCDRALLAARNIKGQYGKHYSRYDDELRNKMLHEQAITDIMEEALSEEQFVIYLQPKYSISKDRLAGAEALVRWEHPEWGFQSPAAFIPLFERNGFITKLDQYVWKKTCAVMQEWDRKGYPQIPVSVNVSRADVYQVDLAEVLMETVRRYGIAPSRLHLEITESAYTEDPEQIIDTVRHLRKLGFIIEMDDFGSGYSSLNMLNQLPLDILKLDMKFIQSETAKPIDKGILGFIMGLARWMKLSVVAEGVETREQLERLREIGCDFVQGYYFARPMPCTDFEALLKRLDTEVCENETQAGGGQESDAAQSYILIAEEDEEQRRELRKLFQGRYQIAEAATGQEALGFIVRFERELSAVVLSLTLPELDGFSILDVLQREKAVWNIPVIATGQPDITLEERAVELGADDFAYKPYSAGMLERRLIHAMRRTLSREREQALQEEAGRDFLTGLLNRRGLNASARLVRKEDAPMAVYLFDLDDLKQINDTYGHEYGDRLIKKFGTLLSERTRSCDILARFGGDEFIAVIKQMDSRASALKKGEEICSAFREGELTEQFATSCTGGVAIWDADIPIANIIVEADKALYWAKRSRKGGCCLQRGSDI</sequence>
<organism evidence="7 8">
    <name type="scientific">[Clostridium] hylemonae DSM 15053</name>
    <dbReference type="NCBI Taxonomy" id="553973"/>
    <lineage>
        <taxon>Bacteria</taxon>
        <taxon>Bacillati</taxon>
        <taxon>Bacillota</taxon>
        <taxon>Clostridia</taxon>
        <taxon>Lachnospirales</taxon>
        <taxon>Lachnospiraceae</taxon>
    </lineage>
</organism>
<evidence type="ECO:0000256" key="1">
    <source>
        <dbReference type="ARBA" id="ARBA00018672"/>
    </source>
</evidence>
<feature type="domain" description="Response regulatory" evidence="4">
    <location>
        <begin position="575"/>
        <end position="691"/>
    </location>
</feature>
<dbReference type="PROSITE" id="PS50887">
    <property type="entry name" value="GGDEF"/>
    <property type="match status" value="2"/>
</dbReference>
<evidence type="ECO:0000256" key="3">
    <source>
        <dbReference type="PROSITE-ProRule" id="PRU00169"/>
    </source>
</evidence>
<feature type="domain" description="Response regulatory" evidence="4">
    <location>
        <begin position="6"/>
        <end position="123"/>
    </location>
</feature>
<dbReference type="SUPFAM" id="SSF55073">
    <property type="entry name" value="Nucleotide cyclase"/>
    <property type="match status" value="2"/>
</dbReference>
<keyword evidence="8" id="KW-1185">Reference proteome</keyword>
<dbReference type="InterPro" id="IPR001789">
    <property type="entry name" value="Sig_transdc_resp-reg_receiver"/>
</dbReference>
<dbReference type="CDD" id="cd00156">
    <property type="entry name" value="REC"/>
    <property type="match status" value="1"/>
</dbReference>
<gene>
    <name evidence="7" type="ORF">CLOHYLEM_04058</name>
</gene>
<dbReference type="AlphaFoldDB" id="C0BW29"/>
<dbReference type="Gene3D" id="3.20.20.450">
    <property type="entry name" value="EAL domain"/>
    <property type="match status" value="1"/>
</dbReference>
<accession>C0BW29</accession>
<dbReference type="PROSITE" id="PS50883">
    <property type="entry name" value="EAL"/>
    <property type="match status" value="1"/>
</dbReference>
<evidence type="ECO:0000259" key="4">
    <source>
        <dbReference type="PROSITE" id="PS50110"/>
    </source>
</evidence>
<dbReference type="InterPro" id="IPR043128">
    <property type="entry name" value="Rev_trsase/Diguanyl_cyclase"/>
</dbReference>
<dbReference type="InterPro" id="IPR029787">
    <property type="entry name" value="Nucleotide_cyclase"/>
</dbReference>
<dbReference type="PANTHER" id="PTHR33121">
    <property type="entry name" value="CYCLIC DI-GMP PHOSPHODIESTERASE PDEF"/>
    <property type="match status" value="1"/>
</dbReference>
<dbReference type="STRING" id="553973.CLOHYLEM_04058"/>
<dbReference type="NCBIfam" id="TIGR00254">
    <property type="entry name" value="GGDEF"/>
    <property type="match status" value="2"/>
</dbReference>
<dbReference type="SMART" id="SM00267">
    <property type="entry name" value="GGDEF"/>
    <property type="match status" value="2"/>
</dbReference>
<dbReference type="InterPro" id="IPR035919">
    <property type="entry name" value="EAL_sf"/>
</dbReference>
<dbReference type="Pfam" id="PF00072">
    <property type="entry name" value="Response_reg"/>
    <property type="match status" value="2"/>
</dbReference>
<dbReference type="Pfam" id="PF00563">
    <property type="entry name" value="EAL"/>
    <property type="match status" value="1"/>
</dbReference>
<keyword evidence="3" id="KW-0597">Phosphoprotein</keyword>
<dbReference type="SUPFAM" id="SSF52172">
    <property type="entry name" value="CheY-like"/>
    <property type="match status" value="2"/>
</dbReference>